<gene>
    <name evidence="5" type="ordered locus">Bind_2766</name>
</gene>
<dbReference type="RefSeq" id="WP_012385689.1">
    <property type="nucleotide sequence ID" value="NC_010581.1"/>
</dbReference>
<reference evidence="5 6" key="2">
    <citation type="journal article" date="2010" name="J. Bacteriol.">
        <title>Complete genome sequence of Beijerinckia indica subsp. indica.</title>
        <authorList>
            <person name="Tamas I."/>
            <person name="Dedysh S.N."/>
            <person name="Liesack W."/>
            <person name="Stott M.B."/>
            <person name="Alam M."/>
            <person name="Murrell J.C."/>
            <person name="Dunfield P.F."/>
        </authorList>
    </citation>
    <scope>NUCLEOTIDE SEQUENCE [LARGE SCALE GENOMIC DNA]</scope>
    <source>
        <strain evidence="6">ATCC 9039 / DSM 1715 / NCIMB 8712</strain>
    </source>
</reference>
<keyword evidence="6" id="KW-1185">Reference proteome</keyword>
<name>B2IJW3_BEII9</name>
<accession>B2IJW3</accession>
<keyword evidence="1" id="KW-0805">Transcription regulation</keyword>
<dbReference type="PROSITE" id="PS00356">
    <property type="entry name" value="HTH_LACI_1"/>
    <property type="match status" value="1"/>
</dbReference>
<dbReference type="Gene3D" id="3.40.50.2300">
    <property type="match status" value="2"/>
</dbReference>
<dbReference type="Proteomes" id="UP000001695">
    <property type="component" value="Chromosome"/>
</dbReference>
<dbReference type="STRING" id="395963.Bind_2766"/>
<dbReference type="CDD" id="cd01392">
    <property type="entry name" value="HTH_LacI"/>
    <property type="match status" value="1"/>
</dbReference>
<reference evidence="6" key="1">
    <citation type="submission" date="2008-03" db="EMBL/GenBank/DDBJ databases">
        <title>Complete sequence of chromosome of Beijerinckia indica subsp. indica ATCC 9039.</title>
        <authorList>
            <consortium name="US DOE Joint Genome Institute"/>
            <person name="Copeland A."/>
            <person name="Lucas S."/>
            <person name="Lapidus A."/>
            <person name="Glavina del Rio T."/>
            <person name="Dalin E."/>
            <person name="Tice H."/>
            <person name="Bruce D."/>
            <person name="Goodwin L."/>
            <person name="Pitluck S."/>
            <person name="LaButti K."/>
            <person name="Schmutz J."/>
            <person name="Larimer F."/>
            <person name="Land M."/>
            <person name="Hauser L."/>
            <person name="Kyrpides N."/>
            <person name="Mikhailova N."/>
            <person name="Dunfield P.F."/>
            <person name="Dedysh S.N."/>
            <person name="Liesack W."/>
            <person name="Saw J.H."/>
            <person name="Alam M."/>
            <person name="Chen Y."/>
            <person name="Murrell J.C."/>
            <person name="Richardson P."/>
        </authorList>
    </citation>
    <scope>NUCLEOTIDE SEQUENCE [LARGE SCALE GENOMIC DNA]</scope>
    <source>
        <strain evidence="6">ATCC 9039 / DSM 1715 / NCIMB 8712</strain>
    </source>
</reference>
<dbReference type="AlphaFoldDB" id="B2IJW3"/>
<evidence type="ECO:0000259" key="4">
    <source>
        <dbReference type="PROSITE" id="PS50932"/>
    </source>
</evidence>
<evidence type="ECO:0000313" key="5">
    <source>
        <dbReference type="EMBL" id="ACB96338.1"/>
    </source>
</evidence>
<dbReference type="PANTHER" id="PTHR30146">
    <property type="entry name" value="LACI-RELATED TRANSCRIPTIONAL REPRESSOR"/>
    <property type="match status" value="1"/>
</dbReference>
<evidence type="ECO:0000256" key="3">
    <source>
        <dbReference type="ARBA" id="ARBA00023163"/>
    </source>
</evidence>
<proteinExistence type="predicted"/>
<protein>
    <submittedName>
        <fullName evidence="5">Transcriptional regulator, LacI family</fullName>
    </submittedName>
</protein>
<organism evidence="5 6">
    <name type="scientific">Beijerinckia indica subsp. indica (strain ATCC 9039 / DSM 1715 / NCIMB 8712)</name>
    <dbReference type="NCBI Taxonomy" id="395963"/>
    <lineage>
        <taxon>Bacteria</taxon>
        <taxon>Pseudomonadati</taxon>
        <taxon>Pseudomonadota</taxon>
        <taxon>Alphaproteobacteria</taxon>
        <taxon>Hyphomicrobiales</taxon>
        <taxon>Beijerinckiaceae</taxon>
        <taxon>Beijerinckia</taxon>
    </lineage>
</organism>
<dbReference type="EMBL" id="CP001016">
    <property type="protein sequence ID" value="ACB96338.1"/>
    <property type="molecule type" value="Genomic_DNA"/>
</dbReference>
<dbReference type="GO" id="GO:0003700">
    <property type="term" value="F:DNA-binding transcription factor activity"/>
    <property type="evidence" value="ECO:0007669"/>
    <property type="project" value="TreeGrafter"/>
</dbReference>
<keyword evidence="2" id="KW-0238">DNA-binding</keyword>
<dbReference type="InterPro" id="IPR025997">
    <property type="entry name" value="SBP_2_dom"/>
</dbReference>
<dbReference type="InterPro" id="IPR000843">
    <property type="entry name" value="HTH_LacI"/>
</dbReference>
<dbReference type="Pfam" id="PF00356">
    <property type="entry name" value="LacI"/>
    <property type="match status" value="1"/>
</dbReference>
<dbReference type="PANTHER" id="PTHR30146:SF152">
    <property type="entry name" value="TRANSCRIPTIONAL REGULATORY PROTEIN"/>
    <property type="match status" value="1"/>
</dbReference>
<dbReference type="OrthoDB" id="9805774at2"/>
<dbReference type="InterPro" id="IPR028082">
    <property type="entry name" value="Peripla_BP_I"/>
</dbReference>
<feature type="domain" description="HTH lacI-type" evidence="4">
    <location>
        <begin position="4"/>
        <end position="59"/>
    </location>
</feature>
<dbReference type="Pfam" id="PF13407">
    <property type="entry name" value="Peripla_BP_4"/>
    <property type="match status" value="1"/>
</dbReference>
<dbReference type="CDD" id="cd06307">
    <property type="entry name" value="PBP1_sugar_binding"/>
    <property type="match status" value="1"/>
</dbReference>
<dbReference type="PROSITE" id="PS50932">
    <property type="entry name" value="HTH_LACI_2"/>
    <property type="match status" value="1"/>
</dbReference>
<sequence length="336" mass="36700">MGRLRIADVAERAGVGIATVDRVLNRRAPVRDETMQKVLAAAEALGYHNTSLLRRRMEETRPPKRLGVLLQRRSEPFYQGFAGLLTQAARSGRARMRIEFCPDLAPATVSDRITDLAEGCDVIAVVAADHPRISATVEALATRMPVFTLLSDLGTQARTAFFGVDHRKAGRLAAWSIARLARRPGPVVVMVGSHRYLGHEETEIAFAEFFRQSAPDFEVLPPIVSLEDAHMAKEGVLDLLGRRPDLAGIYIACSGFSGAIAALREQAEPGRAITISNELTIETRAGLESGVLDVVLGTPIDQIAHDLIGWMTGSRPESEPARRNLYPITMHVVENI</sequence>
<dbReference type="InterPro" id="IPR010982">
    <property type="entry name" value="Lambda_DNA-bd_dom_sf"/>
</dbReference>
<dbReference type="eggNOG" id="COG1879">
    <property type="taxonomic scope" value="Bacteria"/>
</dbReference>
<dbReference type="Gene3D" id="1.10.260.40">
    <property type="entry name" value="lambda repressor-like DNA-binding domains"/>
    <property type="match status" value="1"/>
</dbReference>
<dbReference type="SUPFAM" id="SSF53822">
    <property type="entry name" value="Periplasmic binding protein-like I"/>
    <property type="match status" value="1"/>
</dbReference>
<dbReference type="SMART" id="SM00354">
    <property type="entry name" value="HTH_LACI"/>
    <property type="match status" value="1"/>
</dbReference>
<evidence type="ECO:0000256" key="2">
    <source>
        <dbReference type="ARBA" id="ARBA00023125"/>
    </source>
</evidence>
<evidence type="ECO:0000256" key="1">
    <source>
        <dbReference type="ARBA" id="ARBA00023015"/>
    </source>
</evidence>
<dbReference type="GO" id="GO:0000976">
    <property type="term" value="F:transcription cis-regulatory region binding"/>
    <property type="evidence" value="ECO:0007669"/>
    <property type="project" value="TreeGrafter"/>
</dbReference>
<keyword evidence="3" id="KW-0804">Transcription</keyword>
<dbReference type="HOGENOM" id="CLU_037628_0_0_5"/>
<dbReference type="KEGG" id="bid:Bind_2766"/>
<evidence type="ECO:0000313" key="6">
    <source>
        <dbReference type="Proteomes" id="UP000001695"/>
    </source>
</evidence>
<dbReference type="SUPFAM" id="SSF47413">
    <property type="entry name" value="lambda repressor-like DNA-binding domains"/>
    <property type="match status" value="1"/>
</dbReference>